<name>A0ABQ7B531_BRACR</name>
<evidence type="ECO:0000313" key="3">
    <source>
        <dbReference type="Proteomes" id="UP000266723"/>
    </source>
</evidence>
<keyword evidence="3" id="KW-1185">Reference proteome</keyword>
<feature type="compositionally biased region" description="Basic and acidic residues" evidence="1">
    <location>
        <begin position="17"/>
        <end position="38"/>
    </location>
</feature>
<evidence type="ECO:0000313" key="2">
    <source>
        <dbReference type="EMBL" id="KAF3527533.1"/>
    </source>
</evidence>
<organism evidence="2 3">
    <name type="scientific">Brassica cretica</name>
    <name type="common">Mustard</name>
    <dbReference type="NCBI Taxonomy" id="69181"/>
    <lineage>
        <taxon>Eukaryota</taxon>
        <taxon>Viridiplantae</taxon>
        <taxon>Streptophyta</taxon>
        <taxon>Embryophyta</taxon>
        <taxon>Tracheophyta</taxon>
        <taxon>Spermatophyta</taxon>
        <taxon>Magnoliopsida</taxon>
        <taxon>eudicotyledons</taxon>
        <taxon>Gunneridae</taxon>
        <taxon>Pentapetalae</taxon>
        <taxon>rosids</taxon>
        <taxon>malvids</taxon>
        <taxon>Brassicales</taxon>
        <taxon>Brassicaceae</taxon>
        <taxon>Brassiceae</taxon>
        <taxon>Brassica</taxon>
    </lineage>
</organism>
<dbReference type="Proteomes" id="UP000266723">
    <property type="component" value="Unassembled WGS sequence"/>
</dbReference>
<comment type="caution">
    <text evidence="2">The sequence shown here is derived from an EMBL/GenBank/DDBJ whole genome shotgun (WGS) entry which is preliminary data.</text>
</comment>
<accession>A0ABQ7B531</accession>
<protein>
    <submittedName>
        <fullName evidence="2">Uncharacterized protein</fullName>
    </submittedName>
</protein>
<feature type="compositionally biased region" description="Basic and acidic residues" evidence="1">
    <location>
        <begin position="144"/>
        <end position="195"/>
    </location>
</feature>
<feature type="region of interest" description="Disordered" evidence="1">
    <location>
        <begin position="1"/>
        <end position="260"/>
    </location>
</feature>
<sequence>MVSKRPDEIIGEEDESPELKAGRLHQKMENRQKEHGESDGGSSSQPSKRPRRNPKDQNPNLKNLRRNPAASSTPADPTPAASPTPAGSLTQNGIEATRSAEGARSQDPPRASTQQDPPVKPHSGSSTKGRTRSSEEGEIPEEIGLNHDGEKEPGKEGEKELEKEGEKEAAEKNDENEPEHMAEIDADKKATKEGDNELELMAADAEKLEKEAAEKEAAEKVAEKVNEDAEDHSLEDGEPLTRPKRLAKPSSAHQSPYVPK</sequence>
<dbReference type="EMBL" id="QGKV02001507">
    <property type="protein sequence ID" value="KAF3527533.1"/>
    <property type="molecule type" value="Genomic_DNA"/>
</dbReference>
<proteinExistence type="predicted"/>
<gene>
    <name evidence="2" type="ORF">DY000_02036328</name>
</gene>
<reference evidence="2 3" key="1">
    <citation type="journal article" date="2020" name="BMC Genomics">
        <title>Intraspecific diversification of the crop wild relative Brassica cretica Lam. using demographic model selection.</title>
        <authorList>
            <person name="Kioukis A."/>
            <person name="Michalopoulou V.A."/>
            <person name="Briers L."/>
            <person name="Pirintsos S."/>
            <person name="Studholme D.J."/>
            <person name="Pavlidis P."/>
            <person name="Sarris P.F."/>
        </authorList>
    </citation>
    <scope>NUCLEOTIDE SEQUENCE [LARGE SCALE GENOMIC DNA]</scope>
    <source>
        <strain evidence="3">cv. PFS-1207/04</strain>
    </source>
</reference>
<feature type="compositionally biased region" description="Basic and acidic residues" evidence="1">
    <location>
        <begin position="204"/>
        <end position="241"/>
    </location>
</feature>
<evidence type="ECO:0000256" key="1">
    <source>
        <dbReference type="SAM" id="MobiDB-lite"/>
    </source>
</evidence>